<gene>
    <name evidence="1" type="ORF">NO713_01089</name>
</gene>
<organism evidence="1 2">
    <name type="scientific">Planktothrix pseudagardhii</name>
    <dbReference type="NCBI Taxonomy" id="132604"/>
    <lineage>
        <taxon>Bacteria</taxon>
        <taxon>Bacillati</taxon>
        <taxon>Cyanobacteriota</taxon>
        <taxon>Cyanophyceae</taxon>
        <taxon>Oscillatoriophycideae</taxon>
        <taxon>Oscillatoriales</taxon>
        <taxon>Microcoleaceae</taxon>
        <taxon>Planktothrix</taxon>
    </lineage>
</organism>
<protein>
    <submittedName>
        <fullName evidence="1">Uncharacterized protein</fullName>
    </submittedName>
</protein>
<dbReference type="AlphaFoldDB" id="A0A9W4CGM0"/>
<evidence type="ECO:0000313" key="2">
    <source>
        <dbReference type="Proteomes" id="UP001153719"/>
    </source>
</evidence>
<keyword evidence="2" id="KW-1185">Reference proteome</keyword>
<proteinExistence type="predicted"/>
<dbReference type="Proteomes" id="UP001153719">
    <property type="component" value="Chromosome"/>
</dbReference>
<name>A0A9W4CGM0_9CYAN</name>
<dbReference type="KEGG" id="ppsu:NO713_01089"/>
<evidence type="ECO:0000313" key="1">
    <source>
        <dbReference type="EMBL" id="CAD5927802.1"/>
    </source>
</evidence>
<sequence length="423" mass="50352">MLPSGHRPPQPTDDEARRRLKGLRTWAHGRYGNQLAGDFNQDWPDVLQEAQTEVLTKIDIYKKGVDFELYNLWYVLSEIQFLKTNPNLQNQKFIQHRKELCIRFKKVKIKSVNFCEACCNQKVNNNADLLGVWDTCYNDIQQGFPEEVAKFRNRFIQRRTKKKDGIIIRPYPPEKAQQLSQICENFCNSIQTNEIDLQQVWNTFCEQVQQLFQPRSFWNWFERYIKFRFFDIIRERQRVILNDGQNPPPAPPLPPPPPPNPLPQIISEDQDGIFTNKHIRNFPEENFRIIAILKMGGATLKDLDDYFKHPIDPKKSYAQQTISPFYSRCVKYFTPIFKEYIEECNTEFKLALDSMTVEQIIDDEQGKFKNERLRKTDINFQQIILMQQERPRPWRDLAQELKIDVKDLIYFYLDCISYFQLAT</sequence>
<dbReference type="EMBL" id="LR882967">
    <property type="protein sequence ID" value="CAD5927802.1"/>
    <property type="molecule type" value="Genomic_DNA"/>
</dbReference>
<accession>A0A9W4CGM0</accession>
<reference evidence="1" key="1">
    <citation type="submission" date="2020-09" db="EMBL/GenBank/DDBJ databases">
        <authorList>
            <person name="Blom J."/>
        </authorList>
    </citation>
    <scope>NUCLEOTIDE SEQUENCE</scope>
    <source>
        <strain evidence="1">No.713</strain>
    </source>
</reference>